<proteinExistence type="predicted"/>
<organism evidence="1 2">
    <name type="scientific">Salipaludibacillus aurantiacus</name>
    <dbReference type="NCBI Taxonomy" id="1601833"/>
    <lineage>
        <taxon>Bacteria</taxon>
        <taxon>Bacillati</taxon>
        <taxon>Bacillota</taxon>
        <taxon>Bacilli</taxon>
        <taxon>Bacillales</taxon>
        <taxon>Bacillaceae</taxon>
    </lineage>
</organism>
<dbReference type="OrthoDB" id="2691759at2"/>
<name>A0A1H9RTP2_9BACI</name>
<reference evidence="2" key="1">
    <citation type="submission" date="2016-10" db="EMBL/GenBank/DDBJ databases">
        <authorList>
            <person name="Varghese N."/>
            <person name="Submissions S."/>
        </authorList>
    </citation>
    <scope>NUCLEOTIDE SEQUENCE [LARGE SCALE GENOMIC DNA]</scope>
    <source>
        <strain evidence="2">S9</strain>
    </source>
</reference>
<evidence type="ECO:0008006" key="3">
    <source>
        <dbReference type="Google" id="ProtNLM"/>
    </source>
</evidence>
<dbReference type="EMBL" id="FOGT01000003">
    <property type="protein sequence ID" value="SER75493.1"/>
    <property type="molecule type" value="Genomic_DNA"/>
</dbReference>
<gene>
    <name evidence="1" type="ORF">SAMN05518684_103303</name>
</gene>
<sequence>MKLIATQPYFKVQREVNSIEQKNIEDERTLYLYEDKLMTKHREFPADKIFDMSFRKLPKGEGLLFIHTSQGVFSYMVKKNPEEFIQAFKSLEKEILKRKREEN</sequence>
<evidence type="ECO:0000313" key="2">
    <source>
        <dbReference type="Proteomes" id="UP000198571"/>
    </source>
</evidence>
<keyword evidence="2" id="KW-1185">Reference proteome</keyword>
<accession>A0A1H9RTP2</accession>
<evidence type="ECO:0000313" key="1">
    <source>
        <dbReference type="EMBL" id="SER75493.1"/>
    </source>
</evidence>
<protein>
    <recommendedName>
        <fullName evidence="3">PH domain-containing protein</fullName>
    </recommendedName>
</protein>
<dbReference type="Proteomes" id="UP000198571">
    <property type="component" value="Unassembled WGS sequence"/>
</dbReference>
<dbReference type="RefSeq" id="WP_093048338.1">
    <property type="nucleotide sequence ID" value="NZ_FOGT01000003.1"/>
</dbReference>
<dbReference type="AlphaFoldDB" id="A0A1H9RTP2"/>